<sequence>MLRQQGVENTYIEIIRNIYNISVSRIRLESKGDLFPTNRAVRQRDPLSSKLFTAVLENIFRSLDGEEYGLDINSSRLNHLRFADDLILIEEDSNKLQAIAQKLAIRSKGEGREINKSKTKVMYHSIEIEIKLDGNSLDYVSKYVYFGQIIAPNDQMSKEINKRITSGYKKYWSLKEIMKSNELNVSMKKKTFNICVLPCITYECETWSLIHMSPWTHNHREKLARCQRAMERCMIGIELTGHMLRCTTNKWSKQVTLWYPRDGEKKQGHPFRTWADDAPLTLGSYWTRVEADILQWKNSLKSIFKVAARSQSSVCVQTRDNFHSAANRADRPPRSFASRRAVPAAAEISAHPLRAGRPGSA</sequence>
<evidence type="ECO:0000313" key="3">
    <source>
        <dbReference type="EMBL" id="GBP30024.1"/>
    </source>
</evidence>
<feature type="domain" description="Reverse transcriptase" evidence="2">
    <location>
        <begin position="1"/>
        <end position="150"/>
    </location>
</feature>
<dbReference type="PANTHER" id="PTHR47027:SF20">
    <property type="entry name" value="REVERSE TRANSCRIPTASE-LIKE PROTEIN WITH RNA-DIRECTED DNA POLYMERASE DOMAIN"/>
    <property type="match status" value="1"/>
</dbReference>
<feature type="region of interest" description="Disordered" evidence="1">
    <location>
        <begin position="325"/>
        <end position="361"/>
    </location>
</feature>
<dbReference type="OrthoDB" id="410104at2759"/>
<evidence type="ECO:0000256" key="1">
    <source>
        <dbReference type="SAM" id="MobiDB-lite"/>
    </source>
</evidence>
<protein>
    <submittedName>
        <fullName evidence="3">Uncharacterized transposon-derived protein F52C9.6</fullName>
    </submittedName>
</protein>
<name>A0A4C1UW45_EUMVA</name>
<evidence type="ECO:0000259" key="2">
    <source>
        <dbReference type="PROSITE" id="PS50878"/>
    </source>
</evidence>
<comment type="caution">
    <text evidence="3">The sequence shown here is derived from an EMBL/GenBank/DDBJ whole genome shotgun (WGS) entry which is preliminary data.</text>
</comment>
<dbReference type="Pfam" id="PF00078">
    <property type="entry name" value="RVT_1"/>
    <property type="match status" value="1"/>
</dbReference>
<dbReference type="PANTHER" id="PTHR47027">
    <property type="entry name" value="REVERSE TRANSCRIPTASE DOMAIN-CONTAINING PROTEIN"/>
    <property type="match status" value="1"/>
</dbReference>
<proteinExistence type="predicted"/>
<dbReference type="EMBL" id="BGZK01000227">
    <property type="protein sequence ID" value="GBP30024.1"/>
    <property type="molecule type" value="Genomic_DNA"/>
</dbReference>
<gene>
    <name evidence="3" type="ORF">EVAR_22926_1</name>
</gene>
<reference evidence="3 4" key="1">
    <citation type="journal article" date="2019" name="Commun. Biol.">
        <title>The bagworm genome reveals a unique fibroin gene that provides high tensile strength.</title>
        <authorList>
            <person name="Kono N."/>
            <person name="Nakamura H."/>
            <person name="Ohtoshi R."/>
            <person name="Tomita M."/>
            <person name="Numata K."/>
            <person name="Arakawa K."/>
        </authorList>
    </citation>
    <scope>NUCLEOTIDE SEQUENCE [LARGE SCALE GENOMIC DNA]</scope>
</reference>
<dbReference type="Proteomes" id="UP000299102">
    <property type="component" value="Unassembled WGS sequence"/>
</dbReference>
<dbReference type="AlphaFoldDB" id="A0A4C1UW45"/>
<dbReference type="STRING" id="151549.A0A4C1UW45"/>
<dbReference type="PROSITE" id="PS50878">
    <property type="entry name" value="RT_POL"/>
    <property type="match status" value="1"/>
</dbReference>
<dbReference type="InterPro" id="IPR000477">
    <property type="entry name" value="RT_dom"/>
</dbReference>
<evidence type="ECO:0000313" key="4">
    <source>
        <dbReference type="Proteomes" id="UP000299102"/>
    </source>
</evidence>
<keyword evidence="4" id="KW-1185">Reference proteome</keyword>
<accession>A0A4C1UW45</accession>
<organism evidence="3 4">
    <name type="scientific">Eumeta variegata</name>
    <name type="common">Bagworm moth</name>
    <name type="synonym">Eumeta japonica</name>
    <dbReference type="NCBI Taxonomy" id="151549"/>
    <lineage>
        <taxon>Eukaryota</taxon>
        <taxon>Metazoa</taxon>
        <taxon>Ecdysozoa</taxon>
        <taxon>Arthropoda</taxon>
        <taxon>Hexapoda</taxon>
        <taxon>Insecta</taxon>
        <taxon>Pterygota</taxon>
        <taxon>Neoptera</taxon>
        <taxon>Endopterygota</taxon>
        <taxon>Lepidoptera</taxon>
        <taxon>Glossata</taxon>
        <taxon>Ditrysia</taxon>
        <taxon>Tineoidea</taxon>
        <taxon>Psychidae</taxon>
        <taxon>Oiketicinae</taxon>
        <taxon>Eumeta</taxon>
    </lineage>
</organism>